<dbReference type="Proteomes" id="UP000199092">
    <property type="component" value="Chromosome I"/>
</dbReference>
<keyword evidence="3" id="KW-1185">Reference proteome</keyword>
<name>A0A1H1W770_9ACTN</name>
<organism evidence="2 3">
    <name type="scientific">Friedmanniella luteola</name>
    <dbReference type="NCBI Taxonomy" id="546871"/>
    <lineage>
        <taxon>Bacteria</taxon>
        <taxon>Bacillati</taxon>
        <taxon>Actinomycetota</taxon>
        <taxon>Actinomycetes</taxon>
        <taxon>Propionibacteriales</taxon>
        <taxon>Nocardioidaceae</taxon>
        <taxon>Friedmanniella</taxon>
    </lineage>
</organism>
<dbReference type="EMBL" id="LT629749">
    <property type="protein sequence ID" value="SDS92933.1"/>
    <property type="molecule type" value="Genomic_DNA"/>
</dbReference>
<gene>
    <name evidence="2" type="ORF">SAMN04488543_2661</name>
</gene>
<reference evidence="2 3" key="1">
    <citation type="submission" date="2016-10" db="EMBL/GenBank/DDBJ databases">
        <authorList>
            <person name="de Groot N.N."/>
        </authorList>
    </citation>
    <scope>NUCLEOTIDE SEQUENCE [LARGE SCALE GENOMIC DNA]</scope>
    <source>
        <strain evidence="2 3">DSM 21741</strain>
    </source>
</reference>
<sequence length="73" mass="8094">MVLADPGDDPLILSDRPNPTGSEPARATQDDARRGRGRPRAAPAAVRRDPRRRRIDFHDATAVARRSRRGRAV</sequence>
<evidence type="ECO:0000313" key="3">
    <source>
        <dbReference type="Proteomes" id="UP000199092"/>
    </source>
</evidence>
<dbReference type="AlphaFoldDB" id="A0A1H1W770"/>
<accession>A0A1H1W770</accession>
<evidence type="ECO:0000313" key="2">
    <source>
        <dbReference type="EMBL" id="SDS92933.1"/>
    </source>
</evidence>
<proteinExistence type="predicted"/>
<protein>
    <submittedName>
        <fullName evidence="2">Uncharacterized protein</fullName>
    </submittedName>
</protein>
<dbReference type="STRING" id="546871.SAMN04488543_2661"/>
<evidence type="ECO:0000256" key="1">
    <source>
        <dbReference type="SAM" id="MobiDB-lite"/>
    </source>
</evidence>
<feature type="region of interest" description="Disordered" evidence="1">
    <location>
        <begin position="1"/>
        <end position="73"/>
    </location>
</feature>